<dbReference type="InterPro" id="IPR036259">
    <property type="entry name" value="MFS_trans_sf"/>
</dbReference>
<dbReference type="Pfam" id="PF07690">
    <property type="entry name" value="MFS_1"/>
    <property type="match status" value="1"/>
</dbReference>
<feature type="domain" description="Major facilitator superfamily (MFS) profile" evidence="7">
    <location>
        <begin position="1"/>
        <end position="249"/>
    </location>
</feature>
<dbReference type="GO" id="GO:0016020">
    <property type="term" value="C:membrane"/>
    <property type="evidence" value="ECO:0007669"/>
    <property type="project" value="UniProtKB-SubCell"/>
</dbReference>
<dbReference type="SUPFAM" id="SSF103473">
    <property type="entry name" value="MFS general substrate transporter"/>
    <property type="match status" value="1"/>
</dbReference>
<feature type="transmembrane region" description="Helical" evidence="6">
    <location>
        <begin position="116"/>
        <end position="137"/>
    </location>
</feature>
<dbReference type="InterPro" id="IPR011701">
    <property type="entry name" value="MFS"/>
</dbReference>
<keyword evidence="5 6" id="KW-0472">Membrane</keyword>
<organism evidence="8 9">
    <name type="scientific">Diatrype stigma</name>
    <dbReference type="NCBI Taxonomy" id="117547"/>
    <lineage>
        <taxon>Eukaryota</taxon>
        <taxon>Fungi</taxon>
        <taxon>Dikarya</taxon>
        <taxon>Ascomycota</taxon>
        <taxon>Pezizomycotina</taxon>
        <taxon>Sordariomycetes</taxon>
        <taxon>Xylariomycetidae</taxon>
        <taxon>Xylariales</taxon>
        <taxon>Diatrypaceae</taxon>
        <taxon>Diatrype</taxon>
    </lineage>
</organism>
<dbReference type="EMBL" id="JAKJXP020000048">
    <property type="protein sequence ID" value="KAK7751563.1"/>
    <property type="molecule type" value="Genomic_DNA"/>
</dbReference>
<dbReference type="PROSITE" id="PS50850">
    <property type="entry name" value="MFS"/>
    <property type="match status" value="1"/>
</dbReference>
<dbReference type="InterPro" id="IPR020846">
    <property type="entry name" value="MFS_dom"/>
</dbReference>
<evidence type="ECO:0000256" key="6">
    <source>
        <dbReference type="SAM" id="Phobius"/>
    </source>
</evidence>
<keyword evidence="2" id="KW-0813">Transport</keyword>
<dbReference type="PANTHER" id="PTHR43791:SF47">
    <property type="entry name" value="MAJOR FACILITATOR SUPERFAMILY (MFS) PROFILE DOMAIN-CONTAINING PROTEIN-RELATED"/>
    <property type="match status" value="1"/>
</dbReference>
<dbReference type="Gene3D" id="1.20.1250.20">
    <property type="entry name" value="MFS general substrate transporter like domains"/>
    <property type="match status" value="1"/>
</dbReference>
<dbReference type="Proteomes" id="UP001320420">
    <property type="component" value="Unassembled WGS sequence"/>
</dbReference>
<feature type="transmembrane region" description="Helical" evidence="6">
    <location>
        <begin position="223"/>
        <end position="243"/>
    </location>
</feature>
<feature type="transmembrane region" description="Helical" evidence="6">
    <location>
        <begin position="81"/>
        <end position="104"/>
    </location>
</feature>
<keyword evidence="4 6" id="KW-1133">Transmembrane helix</keyword>
<evidence type="ECO:0000256" key="3">
    <source>
        <dbReference type="ARBA" id="ARBA00022692"/>
    </source>
</evidence>
<evidence type="ECO:0000313" key="8">
    <source>
        <dbReference type="EMBL" id="KAK7751563.1"/>
    </source>
</evidence>
<evidence type="ECO:0000259" key="7">
    <source>
        <dbReference type="PROSITE" id="PS50850"/>
    </source>
</evidence>
<accession>A0AAN9YMS3</accession>
<protein>
    <recommendedName>
        <fullName evidence="7">Major facilitator superfamily (MFS) profile domain-containing protein</fullName>
    </recommendedName>
</protein>
<evidence type="ECO:0000256" key="1">
    <source>
        <dbReference type="ARBA" id="ARBA00004141"/>
    </source>
</evidence>
<sequence>MFTTKTTPFSNDAVDGSSGTHGIEAVMSVEIHAAQNDVGFDEPLGTILTRKLGPRWFLASIALAWGAAMIGNGFVNSWESLAGLRILIGVLEAGYFPGAVYLLSTWYTRFDMQKRYVGLYGVGCVAGALGGILAYGLSQMDGLAGLRGWRWIFIIEGVISCLIALASYIFLVGFPEEADKSWRFLSKEECDFIIRRVNRDRGDAITEPFSLRTFFESAADWKIWVYAFMFFCVTTVGLVLGASEESQGH</sequence>
<evidence type="ECO:0000256" key="2">
    <source>
        <dbReference type="ARBA" id="ARBA00022448"/>
    </source>
</evidence>
<feature type="transmembrane region" description="Helical" evidence="6">
    <location>
        <begin position="149"/>
        <end position="174"/>
    </location>
</feature>
<keyword evidence="3 6" id="KW-0812">Transmembrane</keyword>
<reference evidence="8 9" key="1">
    <citation type="submission" date="2024-02" db="EMBL/GenBank/DDBJ databases">
        <title>De novo assembly and annotation of 12 fungi associated with fruit tree decline syndrome in Ontario, Canada.</title>
        <authorList>
            <person name="Sulman M."/>
            <person name="Ellouze W."/>
            <person name="Ilyukhin E."/>
        </authorList>
    </citation>
    <scope>NUCLEOTIDE SEQUENCE [LARGE SCALE GENOMIC DNA]</scope>
    <source>
        <strain evidence="8 9">M11/M66-122</strain>
    </source>
</reference>
<dbReference type="PANTHER" id="PTHR43791">
    <property type="entry name" value="PERMEASE-RELATED"/>
    <property type="match status" value="1"/>
</dbReference>
<gene>
    <name evidence="8" type="ORF">SLS62_006513</name>
</gene>
<evidence type="ECO:0000313" key="9">
    <source>
        <dbReference type="Proteomes" id="UP001320420"/>
    </source>
</evidence>
<evidence type="ECO:0000256" key="4">
    <source>
        <dbReference type="ARBA" id="ARBA00022989"/>
    </source>
</evidence>
<evidence type="ECO:0000256" key="5">
    <source>
        <dbReference type="ARBA" id="ARBA00023136"/>
    </source>
</evidence>
<dbReference type="GO" id="GO:0022857">
    <property type="term" value="F:transmembrane transporter activity"/>
    <property type="evidence" value="ECO:0007669"/>
    <property type="project" value="InterPro"/>
</dbReference>
<comment type="subcellular location">
    <subcellularLocation>
        <location evidence="1">Membrane</location>
        <topology evidence="1">Multi-pass membrane protein</topology>
    </subcellularLocation>
</comment>
<name>A0AAN9YMS3_9PEZI</name>
<dbReference type="AlphaFoldDB" id="A0AAN9YMS3"/>
<keyword evidence="9" id="KW-1185">Reference proteome</keyword>
<proteinExistence type="predicted"/>
<comment type="caution">
    <text evidence="8">The sequence shown here is derived from an EMBL/GenBank/DDBJ whole genome shotgun (WGS) entry which is preliminary data.</text>
</comment>
<feature type="transmembrane region" description="Helical" evidence="6">
    <location>
        <begin position="56"/>
        <end position="75"/>
    </location>
</feature>